<comment type="subcellular location">
    <subcellularLocation>
        <location evidence="1">Cell membrane</location>
        <topology evidence="1">Peripheral membrane protein</topology>
    </subcellularLocation>
</comment>
<keyword evidence="11" id="KW-1185">Reference proteome</keyword>
<organism evidence="10 11">
    <name type="scientific">Saccharothrix coeruleofusca</name>
    <dbReference type="NCBI Taxonomy" id="33919"/>
    <lineage>
        <taxon>Bacteria</taxon>
        <taxon>Bacillati</taxon>
        <taxon>Actinomycetota</taxon>
        <taxon>Actinomycetes</taxon>
        <taxon>Pseudonocardiales</taxon>
        <taxon>Pseudonocardiaceae</taxon>
        <taxon>Saccharothrix</taxon>
    </lineage>
</organism>
<sequence>MSEPVLSVRGLVKRYGERTVLDGVDLDVREHEVVVLIGSSGSGKSTLLRCVDLLEELDDGQVLLDGRDVSDPRVDADVARRAMGVVFQAFNLFPHMSVLDNVTLASRVVHGVPREQAERRARELLTRVGLAEHATAYPDRLSGGQQQRVAIARALAHEPRLLLLDEITSALDPELVGEVLALVRELAGQGRTILMATHEMGFARQVADRVCFLDGGKLVESGPPEQVLGDPVHERTRQFLRRVIDAGRL</sequence>
<dbReference type="Pfam" id="PF00005">
    <property type="entry name" value="ABC_tran"/>
    <property type="match status" value="1"/>
</dbReference>
<feature type="domain" description="ABC transporter" evidence="9">
    <location>
        <begin position="6"/>
        <end position="240"/>
    </location>
</feature>
<comment type="similarity">
    <text evidence="2">Belongs to the ABC transporter superfamily.</text>
</comment>
<gene>
    <name evidence="10" type="ORF">GCM10010185_63300</name>
</gene>
<dbReference type="PIRSF" id="PIRSF039085">
    <property type="entry name" value="ABC_ATPase_HisP"/>
    <property type="match status" value="1"/>
</dbReference>
<protein>
    <submittedName>
        <fullName evidence="10">Glutamine ABC transporter ATP-binding protein</fullName>
    </submittedName>
</protein>
<dbReference type="InterPro" id="IPR003593">
    <property type="entry name" value="AAA+_ATPase"/>
</dbReference>
<dbReference type="PROSITE" id="PS00211">
    <property type="entry name" value="ABC_TRANSPORTER_1"/>
    <property type="match status" value="1"/>
</dbReference>
<evidence type="ECO:0000256" key="3">
    <source>
        <dbReference type="ARBA" id="ARBA00022448"/>
    </source>
</evidence>
<dbReference type="RefSeq" id="WP_189227000.1">
    <property type="nucleotide sequence ID" value="NZ_BMRG01000020.1"/>
</dbReference>
<evidence type="ECO:0000313" key="10">
    <source>
        <dbReference type="EMBL" id="GGP80745.1"/>
    </source>
</evidence>
<dbReference type="GO" id="GO:0016887">
    <property type="term" value="F:ATP hydrolysis activity"/>
    <property type="evidence" value="ECO:0007669"/>
    <property type="project" value="InterPro"/>
</dbReference>
<dbReference type="InterPro" id="IPR017871">
    <property type="entry name" value="ABC_transporter-like_CS"/>
</dbReference>
<evidence type="ECO:0000256" key="8">
    <source>
        <dbReference type="ARBA" id="ARBA00023136"/>
    </source>
</evidence>
<dbReference type="InterPro" id="IPR050086">
    <property type="entry name" value="MetN_ABC_transporter-like"/>
</dbReference>
<name>A0A918ASB1_9PSEU</name>
<keyword evidence="7" id="KW-0029">Amino-acid transport</keyword>
<dbReference type="InterPro" id="IPR003439">
    <property type="entry name" value="ABC_transporter-like_ATP-bd"/>
</dbReference>
<dbReference type="Proteomes" id="UP000639606">
    <property type="component" value="Unassembled WGS sequence"/>
</dbReference>
<dbReference type="CDD" id="cd03262">
    <property type="entry name" value="ABC_HisP_GlnQ"/>
    <property type="match status" value="1"/>
</dbReference>
<keyword evidence="5" id="KW-0547">Nucleotide-binding</keyword>
<dbReference type="GO" id="GO:0015424">
    <property type="term" value="F:ABC-type amino acid transporter activity"/>
    <property type="evidence" value="ECO:0007669"/>
    <property type="project" value="InterPro"/>
</dbReference>
<keyword evidence="6 10" id="KW-0067">ATP-binding</keyword>
<dbReference type="PANTHER" id="PTHR43166:SF9">
    <property type="entry name" value="GLUTAMATE_ASPARTATE IMPORT ATP-BINDING PROTEIN GLTL"/>
    <property type="match status" value="1"/>
</dbReference>
<evidence type="ECO:0000256" key="5">
    <source>
        <dbReference type="ARBA" id="ARBA00022741"/>
    </source>
</evidence>
<evidence type="ECO:0000256" key="4">
    <source>
        <dbReference type="ARBA" id="ARBA00022475"/>
    </source>
</evidence>
<dbReference type="InterPro" id="IPR030679">
    <property type="entry name" value="ABC_ATPase_HisP-typ"/>
</dbReference>
<dbReference type="PROSITE" id="PS50893">
    <property type="entry name" value="ABC_TRANSPORTER_2"/>
    <property type="match status" value="1"/>
</dbReference>
<dbReference type="Gene3D" id="3.40.50.300">
    <property type="entry name" value="P-loop containing nucleotide triphosphate hydrolases"/>
    <property type="match status" value="1"/>
</dbReference>
<dbReference type="AlphaFoldDB" id="A0A918ASB1"/>
<evidence type="ECO:0000313" key="11">
    <source>
        <dbReference type="Proteomes" id="UP000639606"/>
    </source>
</evidence>
<evidence type="ECO:0000256" key="2">
    <source>
        <dbReference type="ARBA" id="ARBA00005417"/>
    </source>
</evidence>
<evidence type="ECO:0000256" key="1">
    <source>
        <dbReference type="ARBA" id="ARBA00004202"/>
    </source>
</evidence>
<dbReference type="GO" id="GO:0005886">
    <property type="term" value="C:plasma membrane"/>
    <property type="evidence" value="ECO:0007669"/>
    <property type="project" value="UniProtKB-SubCell"/>
</dbReference>
<dbReference type="SUPFAM" id="SSF52540">
    <property type="entry name" value="P-loop containing nucleoside triphosphate hydrolases"/>
    <property type="match status" value="1"/>
</dbReference>
<dbReference type="GO" id="GO:0005524">
    <property type="term" value="F:ATP binding"/>
    <property type="evidence" value="ECO:0007669"/>
    <property type="project" value="UniProtKB-KW"/>
</dbReference>
<comment type="caution">
    <text evidence="10">The sequence shown here is derived from an EMBL/GenBank/DDBJ whole genome shotgun (WGS) entry which is preliminary data.</text>
</comment>
<reference evidence="10" key="2">
    <citation type="submission" date="2020-09" db="EMBL/GenBank/DDBJ databases">
        <authorList>
            <person name="Sun Q."/>
            <person name="Ohkuma M."/>
        </authorList>
    </citation>
    <scope>NUCLEOTIDE SEQUENCE</scope>
    <source>
        <strain evidence="10">JCM 3313</strain>
    </source>
</reference>
<dbReference type="InterPro" id="IPR027417">
    <property type="entry name" value="P-loop_NTPase"/>
</dbReference>
<evidence type="ECO:0000259" key="9">
    <source>
        <dbReference type="PROSITE" id="PS50893"/>
    </source>
</evidence>
<dbReference type="SMART" id="SM00382">
    <property type="entry name" value="AAA"/>
    <property type="match status" value="1"/>
</dbReference>
<proteinExistence type="inferred from homology"/>
<keyword evidence="4" id="KW-1003">Cell membrane</keyword>
<evidence type="ECO:0000256" key="7">
    <source>
        <dbReference type="ARBA" id="ARBA00022970"/>
    </source>
</evidence>
<dbReference type="EMBL" id="BMRG01000020">
    <property type="protein sequence ID" value="GGP80745.1"/>
    <property type="molecule type" value="Genomic_DNA"/>
</dbReference>
<evidence type="ECO:0000256" key="6">
    <source>
        <dbReference type="ARBA" id="ARBA00022840"/>
    </source>
</evidence>
<keyword evidence="8" id="KW-0472">Membrane</keyword>
<dbReference type="PANTHER" id="PTHR43166">
    <property type="entry name" value="AMINO ACID IMPORT ATP-BINDING PROTEIN"/>
    <property type="match status" value="1"/>
</dbReference>
<keyword evidence="3" id="KW-0813">Transport</keyword>
<reference evidence="10" key="1">
    <citation type="journal article" date="2014" name="Int. J. Syst. Evol. Microbiol.">
        <title>Complete genome sequence of Corynebacterium casei LMG S-19264T (=DSM 44701T), isolated from a smear-ripened cheese.</title>
        <authorList>
            <consortium name="US DOE Joint Genome Institute (JGI-PGF)"/>
            <person name="Walter F."/>
            <person name="Albersmeier A."/>
            <person name="Kalinowski J."/>
            <person name="Ruckert C."/>
        </authorList>
    </citation>
    <scope>NUCLEOTIDE SEQUENCE</scope>
    <source>
        <strain evidence="10">JCM 3313</strain>
    </source>
</reference>
<accession>A0A918ASB1</accession>